<keyword evidence="4" id="KW-0274">FAD</keyword>
<protein>
    <recommendedName>
        <fullName evidence="4">Amine oxidase</fullName>
        <ecNumber evidence="4">1.4.3.-</ecNumber>
    </recommendedName>
</protein>
<dbReference type="PRINTS" id="PR00757">
    <property type="entry name" value="AMINEOXDASEF"/>
</dbReference>
<name>A0A6A5XLA3_9PLEO</name>
<dbReference type="EC" id="1.4.3.-" evidence="4"/>
<keyword evidence="4" id="KW-0285">Flavoprotein</keyword>
<comment type="similarity">
    <text evidence="4">Belongs to the flavin monoamine oxidase family.</text>
</comment>
<keyword evidence="8" id="KW-1185">Reference proteome</keyword>
<evidence type="ECO:0000256" key="1">
    <source>
        <dbReference type="ARBA" id="ARBA00001974"/>
    </source>
</evidence>
<dbReference type="InterPro" id="IPR002937">
    <property type="entry name" value="Amino_oxidase"/>
</dbReference>
<evidence type="ECO:0000313" key="8">
    <source>
        <dbReference type="Proteomes" id="UP000799778"/>
    </source>
</evidence>
<dbReference type="RefSeq" id="XP_033382407.1">
    <property type="nucleotide sequence ID" value="XM_033524540.1"/>
</dbReference>
<dbReference type="Gene3D" id="3.50.50.60">
    <property type="entry name" value="FAD/NAD(P)-binding domain"/>
    <property type="match status" value="1"/>
</dbReference>
<evidence type="ECO:0000256" key="5">
    <source>
        <dbReference type="SAM" id="SignalP"/>
    </source>
</evidence>
<feature type="chain" id="PRO_5025529438" description="Amine oxidase" evidence="5">
    <location>
        <begin position="23"/>
        <end position="526"/>
    </location>
</feature>
<proteinExistence type="inferred from homology"/>
<dbReference type="InterPro" id="IPR036188">
    <property type="entry name" value="FAD/NAD-bd_sf"/>
</dbReference>
<dbReference type="PANTHER" id="PTHR10742:SF313">
    <property type="entry name" value="AMINE OXIDASE"/>
    <property type="match status" value="1"/>
</dbReference>
<dbReference type="GO" id="GO:0016491">
    <property type="term" value="F:oxidoreductase activity"/>
    <property type="evidence" value="ECO:0007669"/>
    <property type="project" value="UniProtKB-KW"/>
</dbReference>
<dbReference type="InterPro" id="IPR050281">
    <property type="entry name" value="Flavin_monoamine_oxidase"/>
</dbReference>
<organism evidence="7 8">
    <name type="scientific">Aaosphaeria arxii CBS 175.79</name>
    <dbReference type="NCBI Taxonomy" id="1450172"/>
    <lineage>
        <taxon>Eukaryota</taxon>
        <taxon>Fungi</taxon>
        <taxon>Dikarya</taxon>
        <taxon>Ascomycota</taxon>
        <taxon>Pezizomycotina</taxon>
        <taxon>Dothideomycetes</taxon>
        <taxon>Pleosporomycetidae</taxon>
        <taxon>Pleosporales</taxon>
        <taxon>Pleosporales incertae sedis</taxon>
        <taxon>Aaosphaeria</taxon>
    </lineage>
</organism>
<feature type="signal peptide" evidence="5">
    <location>
        <begin position="1"/>
        <end position="22"/>
    </location>
</feature>
<dbReference type="InterPro" id="IPR001613">
    <property type="entry name" value="Flavin_amine_oxidase"/>
</dbReference>
<evidence type="ECO:0000259" key="6">
    <source>
        <dbReference type="Pfam" id="PF01593"/>
    </source>
</evidence>
<feature type="binding site" evidence="3">
    <location>
        <position position="263"/>
    </location>
    <ligand>
        <name>FAD</name>
        <dbReference type="ChEBI" id="CHEBI:57692"/>
    </ligand>
</feature>
<dbReference type="EMBL" id="ML978071">
    <property type="protein sequence ID" value="KAF2014068.1"/>
    <property type="molecule type" value="Genomic_DNA"/>
</dbReference>
<feature type="non-terminal residue" evidence="7">
    <location>
        <position position="526"/>
    </location>
</feature>
<dbReference type="SUPFAM" id="SSF54373">
    <property type="entry name" value="FAD-linked reductases, C-terminal domain"/>
    <property type="match status" value="1"/>
</dbReference>
<evidence type="ECO:0000256" key="4">
    <source>
        <dbReference type="RuleBase" id="RU362067"/>
    </source>
</evidence>
<evidence type="ECO:0000313" key="7">
    <source>
        <dbReference type="EMBL" id="KAF2014068.1"/>
    </source>
</evidence>
<sequence>MPKSMRSLAILASCIFAVEVQGRAVLDRSTSNTCRKTKVAVLGAGVAGITAAQALNNASVSDFIIVDRNDYIGGRVAHTEFGQKEDGTPYTVELGANWVQGLGSPGGPENPIWTLAKKYGLGNTYSNYDSILTYDQNGAANYSDLLDEWAATYDIAEDDAGSILLNNLQDVNARTGMSMAGWKPKKDMRAQAVEWWSWDWETAYPPEVSSFEFGVAGNNLTFNQFSDENNLVWDQRGFNAFVIGEASEFLTQNDSRLLLNTTVTKIEYSDSDVIVRLENDDCIQAEHAIVTFSVGVLQSEIVEFAPALPRWKQEAIELFQMGTYTKIFMQFNETFWDKDTQYFLYADPDTRGWYPVWQSLSTPGFLEGSNIIFATVVGPQSYRIEQQPVEQTQAEALEVLRAMFPDVDVPEPIAFKYPRWSQEEWSFGSYSNWPIGMTLEKHQNLRANVDRVWFAGEANSAQYFGFLHGAWFEGQEVGLRVASMLGKTVQINGTSVGGNMNHYEVLHGTTSVDEYNAANGWPVNSF</sequence>
<evidence type="ECO:0000256" key="2">
    <source>
        <dbReference type="ARBA" id="ARBA00023002"/>
    </source>
</evidence>
<dbReference type="Gene3D" id="3.90.660.10">
    <property type="match status" value="1"/>
</dbReference>
<comment type="cofactor">
    <cofactor evidence="1 4">
        <name>FAD</name>
        <dbReference type="ChEBI" id="CHEBI:57692"/>
    </cofactor>
</comment>
<dbReference type="AlphaFoldDB" id="A0A6A5XLA3"/>
<dbReference type="SUPFAM" id="SSF51905">
    <property type="entry name" value="FAD/NAD(P)-binding domain"/>
    <property type="match status" value="1"/>
</dbReference>
<keyword evidence="5" id="KW-0732">Signal</keyword>
<accession>A0A6A5XLA3</accession>
<dbReference type="GO" id="GO:0006598">
    <property type="term" value="P:polyamine catabolic process"/>
    <property type="evidence" value="ECO:0007669"/>
    <property type="project" value="TreeGrafter"/>
</dbReference>
<reference evidence="7" key="1">
    <citation type="journal article" date="2020" name="Stud. Mycol.">
        <title>101 Dothideomycetes genomes: a test case for predicting lifestyles and emergence of pathogens.</title>
        <authorList>
            <person name="Haridas S."/>
            <person name="Albert R."/>
            <person name="Binder M."/>
            <person name="Bloem J."/>
            <person name="Labutti K."/>
            <person name="Salamov A."/>
            <person name="Andreopoulos B."/>
            <person name="Baker S."/>
            <person name="Barry K."/>
            <person name="Bills G."/>
            <person name="Bluhm B."/>
            <person name="Cannon C."/>
            <person name="Castanera R."/>
            <person name="Culley D."/>
            <person name="Daum C."/>
            <person name="Ezra D."/>
            <person name="Gonzalez J."/>
            <person name="Henrissat B."/>
            <person name="Kuo A."/>
            <person name="Liang C."/>
            <person name="Lipzen A."/>
            <person name="Lutzoni F."/>
            <person name="Magnuson J."/>
            <person name="Mondo S."/>
            <person name="Nolan M."/>
            <person name="Ohm R."/>
            <person name="Pangilinan J."/>
            <person name="Park H.-J."/>
            <person name="Ramirez L."/>
            <person name="Alfaro M."/>
            <person name="Sun H."/>
            <person name="Tritt A."/>
            <person name="Yoshinaga Y."/>
            <person name="Zwiers L.-H."/>
            <person name="Turgeon B."/>
            <person name="Goodwin S."/>
            <person name="Spatafora J."/>
            <person name="Crous P."/>
            <person name="Grigoriev I."/>
        </authorList>
    </citation>
    <scope>NUCLEOTIDE SEQUENCE</scope>
    <source>
        <strain evidence="7">CBS 175.79</strain>
    </source>
</reference>
<dbReference type="Proteomes" id="UP000799778">
    <property type="component" value="Unassembled WGS sequence"/>
</dbReference>
<gene>
    <name evidence="7" type="ORF">BU24DRAFT_373860</name>
</gene>
<dbReference type="OrthoDB" id="7777654at2759"/>
<dbReference type="Pfam" id="PF01593">
    <property type="entry name" value="Amino_oxidase"/>
    <property type="match status" value="1"/>
</dbReference>
<dbReference type="PANTHER" id="PTHR10742">
    <property type="entry name" value="FLAVIN MONOAMINE OXIDASE"/>
    <property type="match status" value="1"/>
</dbReference>
<evidence type="ECO:0000256" key="3">
    <source>
        <dbReference type="PIRSR" id="PIRSR601613-1"/>
    </source>
</evidence>
<dbReference type="GeneID" id="54281937"/>
<keyword evidence="2 4" id="KW-0560">Oxidoreductase</keyword>
<feature type="domain" description="Amine oxidase" evidence="6">
    <location>
        <begin position="46"/>
        <end position="476"/>
    </location>
</feature>